<organism evidence="2">
    <name type="scientific">Acromyrmex echinatior</name>
    <name type="common">Panamanian leafcutter ant</name>
    <name type="synonym">Acromyrmex octospinosus echinatior</name>
    <dbReference type="NCBI Taxonomy" id="103372"/>
    <lineage>
        <taxon>Eukaryota</taxon>
        <taxon>Metazoa</taxon>
        <taxon>Ecdysozoa</taxon>
        <taxon>Arthropoda</taxon>
        <taxon>Hexapoda</taxon>
        <taxon>Insecta</taxon>
        <taxon>Pterygota</taxon>
        <taxon>Neoptera</taxon>
        <taxon>Endopterygota</taxon>
        <taxon>Hymenoptera</taxon>
        <taxon>Apocrita</taxon>
        <taxon>Aculeata</taxon>
        <taxon>Formicoidea</taxon>
        <taxon>Formicidae</taxon>
        <taxon>Myrmicinae</taxon>
        <taxon>Acromyrmex</taxon>
    </lineage>
</organism>
<proteinExistence type="predicted"/>
<gene>
    <name evidence="1" type="ORF">G5I_09969</name>
</gene>
<accession>F4WVM2</accession>
<dbReference type="AlphaFoldDB" id="F4WVM2"/>
<evidence type="ECO:0000313" key="1">
    <source>
        <dbReference type="EMBL" id="EGI61752.1"/>
    </source>
</evidence>
<dbReference type="EMBL" id="GL888389">
    <property type="protein sequence ID" value="EGI61752.1"/>
    <property type="molecule type" value="Genomic_DNA"/>
</dbReference>
<protein>
    <submittedName>
        <fullName evidence="1">Uncharacterized protein</fullName>
    </submittedName>
</protein>
<sequence length="148" mass="17141">MTFTEFVTKKGTFTLEFGKPVINSPIGWCFMSQMKSIDALFRMWERKFLIFSKLQLVRYSQLSLYFNEFQISTKEKSRGSPLDNVANINNFVEWMVHINMQTCLLAEKATNFSENALNLQAAGRTIKQPDGLRIELDIGDDNKLIRET</sequence>
<dbReference type="Proteomes" id="UP000007755">
    <property type="component" value="Unassembled WGS sequence"/>
</dbReference>
<keyword evidence="2" id="KW-1185">Reference proteome</keyword>
<reference evidence="1" key="1">
    <citation type="submission" date="2011-02" db="EMBL/GenBank/DDBJ databases">
        <title>The genome of the leaf-cutting ant Acromyrmex echinatior suggests key adaptations to social evolution and fungus farming.</title>
        <authorList>
            <person name="Nygaard S."/>
            <person name="Zhang G."/>
        </authorList>
    </citation>
    <scope>NUCLEOTIDE SEQUENCE</scope>
</reference>
<name>F4WVM2_ACREC</name>
<dbReference type="InParanoid" id="F4WVM2"/>
<evidence type="ECO:0000313" key="2">
    <source>
        <dbReference type="Proteomes" id="UP000007755"/>
    </source>
</evidence>